<dbReference type="GO" id="GO:0016740">
    <property type="term" value="F:transferase activity"/>
    <property type="evidence" value="ECO:0007669"/>
    <property type="project" value="UniProtKB-KW"/>
</dbReference>
<comment type="caution">
    <text evidence="2">The sequence shown here is derived from an EMBL/GenBank/DDBJ whole genome shotgun (WGS) entry which is preliminary data.</text>
</comment>
<evidence type="ECO:0000313" key="2">
    <source>
        <dbReference type="EMBL" id="KMO26959.1"/>
    </source>
</evidence>
<accession>A0A0J6S007</accession>
<sequence>MCRIFAEQTPERYAYETRSLRIGGHCTSLRLEAAFWAILEEIARQEGLSVAKFATKLHDEVLERHGEVRNFASLLRCSCLIYLSQGDRMQGDRAASPVLMAAE</sequence>
<organism evidence="2 3">
    <name type="scientific">Methylobacterium variabile</name>
    <dbReference type="NCBI Taxonomy" id="298794"/>
    <lineage>
        <taxon>Bacteria</taxon>
        <taxon>Pseudomonadati</taxon>
        <taxon>Pseudomonadota</taxon>
        <taxon>Alphaproteobacteria</taxon>
        <taxon>Hyphomicrobiales</taxon>
        <taxon>Methylobacteriaceae</taxon>
        <taxon>Methylobacterium</taxon>
    </lineage>
</organism>
<dbReference type="EMBL" id="LABY01000466">
    <property type="protein sequence ID" value="KMO26959.1"/>
    <property type="molecule type" value="Genomic_DNA"/>
</dbReference>
<keyword evidence="2" id="KW-0808">Transferase</keyword>
<feature type="domain" description="Ribbon-helix-helix" evidence="1">
    <location>
        <begin position="16"/>
        <end position="83"/>
    </location>
</feature>
<dbReference type="AlphaFoldDB" id="A0A0J6S007"/>
<reference evidence="2 3" key="1">
    <citation type="submission" date="2015-03" db="EMBL/GenBank/DDBJ databases">
        <title>Genome sequencing of Methylobacterium variabile DSM 16961.</title>
        <authorList>
            <person name="Chaudhry V."/>
            <person name="Patil P.B."/>
        </authorList>
    </citation>
    <scope>NUCLEOTIDE SEQUENCE [LARGE SCALE GENOMIC DNA]</scope>
    <source>
        <strain evidence="2 3">DSM 16961</strain>
    </source>
</reference>
<keyword evidence="3" id="KW-1185">Reference proteome</keyword>
<dbReference type="Pfam" id="PF13467">
    <property type="entry name" value="RHH_4"/>
    <property type="match status" value="1"/>
</dbReference>
<evidence type="ECO:0000313" key="3">
    <source>
        <dbReference type="Proteomes" id="UP000035955"/>
    </source>
</evidence>
<name>A0A0J6S007_9HYPH</name>
<dbReference type="Proteomes" id="UP000035955">
    <property type="component" value="Unassembled WGS sequence"/>
</dbReference>
<gene>
    <name evidence="2" type="ORF">VQ02_33990</name>
</gene>
<dbReference type="RefSeq" id="WP_048448685.1">
    <property type="nucleotide sequence ID" value="NZ_LABY01000466.1"/>
</dbReference>
<proteinExistence type="predicted"/>
<dbReference type="OrthoDB" id="5458732at2"/>
<dbReference type="PATRIC" id="fig|298794.3.peg.5904"/>
<evidence type="ECO:0000259" key="1">
    <source>
        <dbReference type="Pfam" id="PF13467"/>
    </source>
</evidence>
<dbReference type="InterPro" id="IPR027373">
    <property type="entry name" value="RHH_dom"/>
</dbReference>
<protein>
    <submittedName>
        <fullName evidence="2">Arylsulfate sulfotransferase</fullName>
    </submittedName>
</protein>
<dbReference type="Gene3D" id="1.10.3990.20">
    <property type="entry name" value="protein bp1543"/>
    <property type="match status" value="1"/>
</dbReference>
<dbReference type="InterPro" id="IPR038268">
    <property type="entry name" value="RHH_sf"/>
</dbReference>